<evidence type="ECO:0000313" key="2">
    <source>
        <dbReference type="EMBL" id="KAG6437150.1"/>
    </source>
</evidence>
<evidence type="ECO:0000256" key="1">
    <source>
        <dbReference type="SAM" id="MobiDB-lite"/>
    </source>
</evidence>
<sequence>MRLVAFAQAEDWLATNSGLVKTMTIELWERVVLSLSASTRSFMPAPSVLGKQWQAWSQTTYNSPNIWTTKSAILSSKNFEMLPRSIFTLFNILLLLFSPSISCSTKMGKQSKAKKQEHVGKGKVTPVQIAFIVDRYLSDNNYIQTRSNFRSEASHLIAKSPVQEAPKSLLSLGAILDEYITLKEQKVLVDQERLRLEQEKFRVQNLLSGMQEAMNAYNSTGSNVITPPPPLPPPSASAAMTPQAELAVGRPAGYYPMYNTPAMMSTSRPSNTRKVSTHLSTPITNQVPTKRKEIKDISDGAGASKRTRRSSTQSKDASMVTQSNNVVKNQETTVTNSSTQSFACDNSNNGSQVQGTNVVKCLFNQESSSTRVHSPVPKTPPLASPSQTEKSSSPLEISTATSSKDVTPQQIISANRTIISSETIRVSPNKQISYYSIERNHVTCSPIKSNLKRSNMKDHVKGRLDFGSSEMPMIMENQTIDGDTLDLDFSSLDTLGLDFNLSDFLLDFDIGGDLASSSRQELVSSPDTCSGSPLTSGNIEMGTTQITSEYSSTMAGLIGDTNMNLAGADSVSAMRSVTKCITIVSPVKNQRMNSAQSNYLIGHD</sequence>
<reference evidence="2" key="1">
    <citation type="submission" date="2018-01" db="EMBL/GenBank/DDBJ databases">
        <authorList>
            <person name="Mao J.F."/>
        </authorList>
    </citation>
    <scope>NUCLEOTIDE SEQUENCE</scope>
    <source>
        <strain evidence="2">Huo1</strain>
        <tissue evidence="2">Leaf</tissue>
    </source>
</reference>
<feature type="region of interest" description="Disordered" evidence="1">
    <location>
        <begin position="368"/>
        <end position="404"/>
    </location>
</feature>
<feature type="region of interest" description="Disordered" evidence="1">
    <location>
        <begin position="263"/>
        <end position="324"/>
    </location>
</feature>
<dbReference type="AlphaFoldDB" id="A0A8X8YW12"/>
<evidence type="ECO:0000313" key="3">
    <source>
        <dbReference type="Proteomes" id="UP000298416"/>
    </source>
</evidence>
<comment type="caution">
    <text evidence="2">The sequence shown here is derived from an EMBL/GenBank/DDBJ whole genome shotgun (WGS) entry which is preliminary data.</text>
</comment>
<name>A0A8X8YW12_SALSN</name>
<organism evidence="2">
    <name type="scientific">Salvia splendens</name>
    <name type="common">Scarlet sage</name>
    <dbReference type="NCBI Taxonomy" id="180675"/>
    <lineage>
        <taxon>Eukaryota</taxon>
        <taxon>Viridiplantae</taxon>
        <taxon>Streptophyta</taxon>
        <taxon>Embryophyta</taxon>
        <taxon>Tracheophyta</taxon>
        <taxon>Spermatophyta</taxon>
        <taxon>Magnoliopsida</taxon>
        <taxon>eudicotyledons</taxon>
        <taxon>Gunneridae</taxon>
        <taxon>Pentapetalae</taxon>
        <taxon>asterids</taxon>
        <taxon>lamiids</taxon>
        <taxon>Lamiales</taxon>
        <taxon>Lamiaceae</taxon>
        <taxon>Nepetoideae</taxon>
        <taxon>Mentheae</taxon>
        <taxon>Salviinae</taxon>
        <taxon>Salvia</taxon>
        <taxon>Salvia subgen. Calosphace</taxon>
        <taxon>core Calosphace</taxon>
    </lineage>
</organism>
<feature type="compositionally biased region" description="Polar residues" evidence="1">
    <location>
        <begin position="263"/>
        <end position="288"/>
    </location>
</feature>
<proteinExistence type="predicted"/>
<dbReference type="PANTHER" id="PTHR35117:SF1">
    <property type="entry name" value="MYOSIN-M HEAVY PROTEIN"/>
    <property type="match status" value="1"/>
</dbReference>
<reference evidence="2" key="2">
    <citation type="submission" date="2020-08" db="EMBL/GenBank/DDBJ databases">
        <title>Plant Genome Project.</title>
        <authorList>
            <person name="Zhang R.-G."/>
        </authorList>
    </citation>
    <scope>NUCLEOTIDE SEQUENCE</scope>
    <source>
        <strain evidence="2">Huo1</strain>
        <tissue evidence="2">Leaf</tissue>
    </source>
</reference>
<accession>A0A8X8YW12</accession>
<feature type="compositionally biased region" description="Polar residues" evidence="1">
    <location>
        <begin position="384"/>
        <end position="404"/>
    </location>
</feature>
<dbReference type="EMBL" id="PNBA02000001">
    <property type="protein sequence ID" value="KAG6437150.1"/>
    <property type="molecule type" value="Genomic_DNA"/>
</dbReference>
<protein>
    <submittedName>
        <fullName evidence="2">Uncharacterized protein</fullName>
    </submittedName>
</protein>
<keyword evidence="3" id="KW-1185">Reference proteome</keyword>
<gene>
    <name evidence="2" type="ORF">SASPL_102061</name>
</gene>
<dbReference type="Proteomes" id="UP000298416">
    <property type="component" value="Unassembled WGS sequence"/>
</dbReference>
<dbReference type="PANTHER" id="PTHR35117">
    <property type="entry name" value="MYOSIN-M HEAVY PROTEIN"/>
    <property type="match status" value="1"/>
</dbReference>